<proteinExistence type="predicted"/>
<dbReference type="Proteomes" id="UP001370758">
    <property type="component" value="Unassembled WGS sequence"/>
</dbReference>
<reference evidence="1 2" key="1">
    <citation type="submission" date="2023-08" db="EMBL/GenBank/DDBJ databases">
        <authorList>
            <person name="Palmer J.M."/>
        </authorList>
    </citation>
    <scope>NUCLEOTIDE SEQUENCE [LARGE SCALE GENOMIC DNA]</scope>
    <source>
        <strain evidence="1 2">TWF481</strain>
    </source>
</reference>
<keyword evidence="2" id="KW-1185">Reference proteome</keyword>
<accession>A0AAV9WCU1</accession>
<dbReference type="EMBL" id="JAVHJL010000004">
    <property type="protein sequence ID" value="KAK6505199.1"/>
    <property type="molecule type" value="Genomic_DNA"/>
</dbReference>
<evidence type="ECO:0000313" key="1">
    <source>
        <dbReference type="EMBL" id="KAK6505199.1"/>
    </source>
</evidence>
<gene>
    <name evidence="1" type="ORF">TWF481_007117</name>
</gene>
<name>A0AAV9WCU1_9PEZI</name>
<comment type="caution">
    <text evidence="1">The sequence shown here is derived from an EMBL/GenBank/DDBJ whole genome shotgun (WGS) entry which is preliminary data.</text>
</comment>
<protein>
    <submittedName>
        <fullName evidence="1">Uncharacterized protein</fullName>
    </submittedName>
</protein>
<organism evidence="1 2">
    <name type="scientific">Arthrobotrys musiformis</name>
    <dbReference type="NCBI Taxonomy" id="47236"/>
    <lineage>
        <taxon>Eukaryota</taxon>
        <taxon>Fungi</taxon>
        <taxon>Dikarya</taxon>
        <taxon>Ascomycota</taxon>
        <taxon>Pezizomycotina</taxon>
        <taxon>Orbiliomycetes</taxon>
        <taxon>Orbiliales</taxon>
        <taxon>Orbiliaceae</taxon>
        <taxon>Arthrobotrys</taxon>
    </lineage>
</organism>
<evidence type="ECO:0000313" key="2">
    <source>
        <dbReference type="Proteomes" id="UP001370758"/>
    </source>
</evidence>
<sequence>MIVDRLRPELRRAHFPDGKMAMGLEVRSKVPPANSAHTKHKHGTTEGYVRRPSSRLELGHKRRAARGLRIEIRAAAKIFSSVGIDMSIAFRSINLSQISHPSTGKRITHDISLEANLITRNFLTPFEDIAAKLDTSKPVTRNNCSNLQA</sequence>
<dbReference type="AlphaFoldDB" id="A0AAV9WCU1"/>